<evidence type="ECO:0000256" key="1">
    <source>
        <dbReference type="SAM" id="Coils"/>
    </source>
</evidence>
<name>A0A1Q2YGF8_9ASCO</name>
<evidence type="ECO:0000259" key="2">
    <source>
        <dbReference type="Pfam" id="PF10568"/>
    </source>
</evidence>
<evidence type="ECO:0000313" key="4">
    <source>
        <dbReference type="Proteomes" id="UP000186136"/>
    </source>
</evidence>
<dbReference type="OrthoDB" id="5835136at2759"/>
<proteinExistence type="predicted"/>
<comment type="caution">
    <text evidence="3">The sequence shown here is derived from an EMBL/GenBank/DDBJ whole genome shotgun (WGS) entry which is preliminary data.</text>
</comment>
<protein>
    <recommendedName>
        <fullName evidence="2">Mitochondrial outer membrane transport complex Sam37/metaxin N-terminal domain-containing protein</fullName>
    </recommendedName>
</protein>
<reference evidence="3 4" key="1">
    <citation type="submission" date="2016-08" db="EMBL/GenBank/DDBJ databases">
        <title>Whole genome shotgun sequence of Pichia membranifaciens KS47-1.</title>
        <authorList>
            <person name="Konishi M."/>
            <person name="Ishida M."/>
            <person name="Arakawa T."/>
            <person name="Kato Y."/>
            <person name="Horiuchi J."/>
        </authorList>
    </citation>
    <scope>NUCLEOTIDE SEQUENCE [LARGE SCALE GENOMIC DNA]</scope>
    <source>
        <strain evidence="3 4">KS47-1</strain>
    </source>
</reference>
<dbReference type="GO" id="GO:0001401">
    <property type="term" value="C:SAM complex"/>
    <property type="evidence" value="ECO:0007669"/>
    <property type="project" value="InterPro"/>
</dbReference>
<feature type="coiled-coil region" evidence="1">
    <location>
        <begin position="167"/>
        <end position="194"/>
    </location>
</feature>
<organism evidence="3 4">
    <name type="scientific">Pichia membranifaciens</name>
    <dbReference type="NCBI Taxonomy" id="4926"/>
    <lineage>
        <taxon>Eukaryota</taxon>
        <taxon>Fungi</taxon>
        <taxon>Dikarya</taxon>
        <taxon>Ascomycota</taxon>
        <taxon>Saccharomycotina</taxon>
        <taxon>Pichiomycetes</taxon>
        <taxon>Pichiales</taxon>
        <taxon>Pichiaceae</taxon>
        <taxon>Pichia</taxon>
    </lineage>
</organism>
<evidence type="ECO:0000313" key="3">
    <source>
        <dbReference type="EMBL" id="GAV28473.1"/>
    </source>
</evidence>
<dbReference type="AlphaFoldDB" id="A0A1Q2YGF8"/>
<feature type="domain" description="Mitochondrial outer membrane transport complex Sam37/metaxin N-terminal" evidence="2">
    <location>
        <begin position="32"/>
        <end position="147"/>
    </location>
</feature>
<dbReference type="Pfam" id="PF10568">
    <property type="entry name" value="Tom37"/>
    <property type="match status" value="1"/>
</dbReference>
<gene>
    <name evidence="3" type="ORF">PMKS-001944</name>
</gene>
<sequence length="312" mass="36476">MSQYKISAWGDGKEIAPFDVSSTILNYLINEHSLNETFQIIPNSNIFDSHSGRLPILTGPESLQIEGFVEIWNFIVSNSHIGNEQAENVNPTLEILRRAYMDEITRDMNIITLYNYFVVKQNYEGFTRGSFKDYLPWPTQYKPPLDFRHYAQEMCLNEGIIDDDLMNSDYTYLESDLEDELQQLRKEEKNLRETPVINDMQKLQIDKQLDIISQKKYIIANMQCIKKLKEVIQKHQEMKSILDDKMFHTILLIYLKCNTERKLPENFISSWIKREYPELNKEISEMIISGSMAQTNKISLTTALGSYVSQVI</sequence>
<keyword evidence="1" id="KW-0175">Coiled coil</keyword>
<dbReference type="InterPro" id="IPR019564">
    <property type="entry name" value="Sam37/metaxin_N"/>
</dbReference>
<keyword evidence="4" id="KW-1185">Reference proteome</keyword>
<dbReference type="EMBL" id="BDGI01000069">
    <property type="protein sequence ID" value="GAV28473.1"/>
    <property type="molecule type" value="Genomic_DNA"/>
</dbReference>
<accession>A0A1Q2YGF8</accession>
<dbReference type="Proteomes" id="UP000186136">
    <property type="component" value="Unassembled WGS sequence"/>
</dbReference>